<comment type="caution">
    <text evidence="1">The sequence shown here is derived from an EMBL/GenBank/DDBJ whole genome shotgun (WGS) entry which is preliminary data.</text>
</comment>
<dbReference type="AlphaFoldDB" id="X1VUM4"/>
<feature type="non-terminal residue" evidence="1">
    <location>
        <position position="1"/>
    </location>
</feature>
<dbReference type="EMBL" id="BARW01042278">
    <property type="protein sequence ID" value="GAJ21371.1"/>
    <property type="molecule type" value="Genomic_DNA"/>
</dbReference>
<evidence type="ECO:0000313" key="1">
    <source>
        <dbReference type="EMBL" id="GAJ21371.1"/>
    </source>
</evidence>
<sequence length="68" mass="7845">KDSRNSKLKFKLLKEELMSIAPSHLGGFKDLWENFGLLPAEGLSLQMKKFCFFHKSECNFLSDNFLSC</sequence>
<proteinExistence type="predicted"/>
<gene>
    <name evidence="1" type="ORF">S12H4_62768</name>
</gene>
<accession>X1VUM4</accession>
<reference evidence="1" key="1">
    <citation type="journal article" date="2014" name="Front. Microbiol.">
        <title>High frequency of phylogenetically diverse reductive dehalogenase-homologous genes in deep subseafloor sedimentary metagenomes.</title>
        <authorList>
            <person name="Kawai M."/>
            <person name="Futagami T."/>
            <person name="Toyoda A."/>
            <person name="Takaki Y."/>
            <person name="Nishi S."/>
            <person name="Hori S."/>
            <person name="Arai W."/>
            <person name="Tsubouchi T."/>
            <person name="Morono Y."/>
            <person name="Uchiyama I."/>
            <person name="Ito T."/>
            <person name="Fujiyama A."/>
            <person name="Inagaki F."/>
            <person name="Takami H."/>
        </authorList>
    </citation>
    <scope>NUCLEOTIDE SEQUENCE</scope>
    <source>
        <strain evidence="1">Expedition CK06-06</strain>
    </source>
</reference>
<protein>
    <submittedName>
        <fullName evidence="1">Uncharacterized protein</fullName>
    </submittedName>
</protein>
<organism evidence="1">
    <name type="scientific">marine sediment metagenome</name>
    <dbReference type="NCBI Taxonomy" id="412755"/>
    <lineage>
        <taxon>unclassified sequences</taxon>
        <taxon>metagenomes</taxon>
        <taxon>ecological metagenomes</taxon>
    </lineage>
</organism>
<feature type="non-terminal residue" evidence="1">
    <location>
        <position position="68"/>
    </location>
</feature>
<name>X1VUM4_9ZZZZ</name>